<name>A0A1V9ZE37_ACHHY</name>
<dbReference type="InterPro" id="IPR016162">
    <property type="entry name" value="Ald_DH_N"/>
</dbReference>
<dbReference type="InterPro" id="IPR015590">
    <property type="entry name" value="Aldehyde_DH_dom"/>
</dbReference>
<sequence>MLPSFVLELHNLVDGHIKAPTITDFDEAMTFSHTKDAASGTTLTPLLATDPATVDVALATAHAVHVSKAWTALLAGPEREAIFERLAAALEARAENIRIAEMVDVGDRTAISGYGPMVLRNPDVLRDKSLKDEAEFVDMWSSLPNATGAIKAVPIGPVVVLAPTNAPLGSSLIQILSAIFYGCPVIVKPSPFAPHSFNVFAEAILAASLPQGLIQIVHGGAAVARRLISSPFTKGVCFTGSTSVGLQIAELCAPRLTPFVLELGGVNPFIVLPGADVALAVEGLLRTFLCVNGQYCCGATSVLVHASLRNTFVDQFLGAARKITIGDPRDEKNAMGALNMCISTTLHRAVAALLDAPGVTLLAPDTELPKNGFYAVPSLIEGVPDDVQVELFGPMALLRTFQTTDEAIALANAAPARLKTYVFGSDADRVAEGVDCGWFDVNQSEFENVASFDFSPLSGFGHADARFFTRRVLRN</sequence>
<dbReference type="PANTHER" id="PTHR42804">
    <property type="entry name" value="ALDEHYDE DEHYDROGENASE"/>
    <property type="match status" value="1"/>
</dbReference>
<evidence type="ECO:0000313" key="2">
    <source>
        <dbReference type="EMBL" id="OQR96275.1"/>
    </source>
</evidence>
<dbReference type="AlphaFoldDB" id="A0A1V9ZE37"/>
<dbReference type="Gene3D" id="3.40.605.10">
    <property type="entry name" value="Aldehyde Dehydrogenase, Chain A, domain 1"/>
    <property type="match status" value="1"/>
</dbReference>
<protein>
    <submittedName>
        <fullName evidence="2">Aldehyde dehydrogenase</fullName>
    </submittedName>
</protein>
<dbReference type="InterPro" id="IPR016163">
    <property type="entry name" value="Ald_DH_C"/>
</dbReference>
<dbReference type="STRING" id="1202772.A0A1V9ZE37"/>
<dbReference type="InterPro" id="IPR016161">
    <property type="entry name" value="Ald_DH/histidinol_DH"/>
</dbReference>
<keyword evidence="3" id="KW-1185">Reference proteome</keyword>
<evidence type="ECO:0000313" key="3">
    <source>
        <dbReference type="Proteomes" id="UP000243579"/>
    </source>
</evidence>
<dbReference type="Pfam" id="PF00171">
    <property type="entry name" value="Aldedh"/>
    <property type="match status" value="1"/>
</dbReference>
<reference evidence="2 3" key="1">
    <citation type="journal article" date="2014" name="Genome Biol. Evol.">
        <title>The secreted proteins of Achlya hypogyna and Thraustotheca clavata identify the ancestral oomycete secretome and reveal gene acquisitions by horizontal gene transfer.</title>
        <authorList>
            <person name="Misner I."/>
            <person name="Blouin N."/>
            <person name="Leonard G."/>
            <person name="Richards T.A."/>
            <person name="Lane C.E."/>
        </authorList>
    </citation>
    <scope>NUCLEOTIDE SEQUENCE [LARGE SCALE GENOMIC DNA]</scope>
    <source>
        <strain evidence="2 3">ATCC 48635</strain>
    </source>
</reference>
<dbReference type="PANTHER" id="PTHR42804:SF1">
    <property type="entry name" value="ALDEHYDE DEHYDROGENASE-RELATED"/>
    <property type="match status" value="1"/>
</dbReference>
<dbReference type="GO" id="GO:0016620">
    <property type="term" value="F:oxidoreductase activity, acting on the aldehyde or oxo group of donors, NAD or NADP as acceptor"/>
    <property type="evidence" value="ECO:0007669"/>
    <property type="project" value="InterPro"/>
</dbReference>
<dbReference type="Proteomes" id="UP000243579">
    <property type="component" value="Unassembled WGS sequence"/>
</dbReference>
<proteinExistence type="predicted"/>
<dbReference type="OrthoDB" id="310895at2759"/>
<dbReference type="Gene3D" id="3.40.309.10">
    <property type="entry name" value="Aldehyde Dehydrogenase, Chain A, domain 2"/>
    <property type="match status" value="1"/>
</dbReference>
<feature type="domain" description="Aldehyde dehydrogenase" evidence="1">
    <location>
        <begin position="36"/>
        <end position="461"/>
    </location>
</feature>
<accession>A0A1V9ZE37</accession>
<organism evidence="2 3">
    <name type="scientific">Achlya hypogyna</name>
    <name type="common">Oomycete</name>
    <name type="synonym">Protoachlya hypogyna</name>
    <dbReference type="NCBI Taxonomy" id="1202772"/>
    <lineage>
        <taxon>Eukaryota</taxon>
        <taxon>Sar</taxon>
        <taxon>Stramenopiles</taxon>
        <taxon>Oomycota</taxon>
        <taxon>Saprolegniomycetes</taxon>
        <taxon>Saprolegniales</taxon>
        <taxon>Achlyaceae</taxon>
        <taxon>Achlya</taxon>
    </lineage>
</organism>
<gene>
    <name evidence="2" type="ORF">ACHHYP_16285</name>
</gene>
<evidence type="ECO:0000259" key="1">
    <source>
        <dbReference type="Pfam" id="PF00171"/>
    </source>
</evidence>
<dbReference type="EMBL" id="JNBR01000150">
    <property type="protein sequence ID" value="OQR96275.1"/>
    <property type="molecule type" value="Genomic_DNA"/>
</dbReference>
<comment type="caution">
    <text evidence="2">The sequence shown here is derived from an EMBL/GenBank/DDBJ whole genome shotgun (WGS) entry which is preliminary data.</text>
</comment>
<dbReference type="SUPFAM" id="SSF53720">
    <property type="entry name" value="ALDH-like"/>
    <property type="match status" value="1"/>
</dbReference>